<evidence type="ECO:0000256" key="1">
    <source>
        <dbReference type="ARBA" id="ARBA00011975"/>
    </source>
</evidence>
<dbReference type="EMBL" id="WBMT01000009">
    <property type="protein sequence ID" value="KAB2347259.1"/>
    <property type="molecule type" value="Genomic_DNA"/>
</dbReference>
<evidence type="ECO:0000313" key="8">
    <source>
        <dbReference type="EMBL" id="KAB2347259.1"/>
    </source>
</evidence>
<keyword evidence="3 6" id="KW-0808">Transferase</keyword>
<feature type="region of interest" description="Disordered" evidence="7">
    <location>
        <begin position="169"/>
        <end position="277"/>
    </location>
</feature>
<feature type="compositionally biased region" description="Low complexity" evidence="7">
    <location>
        <begin position="257"/>
        <end position="270"/>
    </location>
</feature>
<reference evidence="8 9" key="1">
    <citation type="submission" date="2019-09" db="EMBL/GenBank/DDBJ databases">
        <title>Actinomadura physcomitrii sp. nov., a novel actinomycete isolated from moss [Physcomitrium sphaericum (Ludw) Fuernr].</title>
        <authorList>
            <person name="Zhuang X."/>
            <person name="Liu C."/>
        </authorList>
    </citation>
    <scope>NUCLEOTIDE SEQUENCE [LARGE SCALE GENOMIC DNA]</scope>
    <source>
        <strain evidence="8 9">HMC1</strain>
    </source>
</reference>
<evidence type="ECO:0000313" key="9">
    <source>
        <dbReference type="Proteomes" id="UP000468735"/>
    </source>
</evidence>
<accession>A0A6H9YL79</accession>
<evidence type="ECO:0000256" key="7">
    <source>
        <dbReference type="SAM" id="MobiDB-lite"/>
    </source>
</evidence>
<dbReference type="GO" id="GO:0009307">
    <property type="term" value="P:DNA restriction-modification system"/>
    <property type="evidence" value="ECO:0007669"/>
    <property type="project" value="UniProtKB-KW"/>
</dbReference>
<keyword evidence="4 6" id="KW-0949">S-adenosyl-L-methionine</keyword>
<feature type="compositionally biased region" description="Low complexity" evidence="7">
    <location>
        <begin position="204"/>
        <end position="216"/>
    </location>
</feature>
<protein>
    <recommendedName>
        <fullName evidence="1">DNA (cytosine-5-)-methyltransferase</fullName>
        <ecNumber evidence="1">2.1.1.37</ecNumber>
    </recommendedName>
</protein>
<evidence type="ECO:0000256" key="4">
    <source>
        <dbReference type="ARBA" id="ARBA00022691"/>
    </source>
</evidence>
<dbReference type="InterPro" id="IPR018117">
    <property type="entry name" value="C5_DNA_meth_AS"/>
</dbReference>
<keyword evidence="5" id="KW-0680">Restriction system</keyword>
<dbReference type="AlphaFoldDB" id="A0A6H9YL79"/>
<dbReference type="Proteomes" id="UP000468735">
    <property type="component" value="Unassembled WGS sequence"/>
</dbReference>
<dbReference type="InterPro" id="IPR029063">
    <property type="entry name" value="SAM-dependent_MTases_sf"/>
</dbReference>
<name>A0A6H9YL79_9ACTN</name>
<comment type="caution">
    <text evidence="8">The sequence shown here is derived from an EMBL/GenBank/DDBJ whole genome shotgun (WGS) entry which is preliminary data.</text>
</comment>
<organism evidence="8 9">
    <name type="scientific">Actinomadura rudentiformis</name>
    <dbReference type="NCBI Taxonomy" id="359158"/>
    <lineage>
        <taxon>Bacteria</taxon>
        <taxon>Bacillati</taxon>
        <taxon>Actinomycetota</taxon>
        <taxon>Actinomycetes</taxon>
        <taxon>Streptosporangiales</taxon>
        <taxon>Thermomonosporaceae</taxon>
        <taxon>Actinomadura</taxon>
    </lineage>
</organism>
<dbReference type="Gene3D" id="3.40.50.150">
    <property type="entry name" value="Vaccinia Virus protein VP39"/>
    <property type="match status" value="1"/>
</dbReference>
<dbReference type="Pfam" id="PF00145">
    <property type="entry name" value="DNA_methylase"/>
    <property type="match status" value="1"/>
</dbReference>
<sequence>MTALSMGSMCTGYGGLDMAVAAVLDVEPVWVADPDPGAAAILAHHHPGVPNLGDITAVDWSAVAPIDVLCGGYPCQPFSVAGRRKGTADARHLWPHIATALRVLRPRLAIFENVEHHLRLGFADVLADLAGLGFDAEWITLRASVVGAAHPRSRLIFLAWPADTDRTRLEGARLPRPTPQRGGVAAHPTHQRHQRPGDARGRRPGPADGGIAAAHALGDRRDQGRPEPARIGRGPDAVLGGVQAAADPHRDQRPRQRPQQPRPAAAAGRGQDADPIDWGDYGPAIDRWTRILGRPAPAPTEPGRHGRPRLSPLFVEWLMGLPPGHVTDPAIWTAYAENARKRGARITPATARNAQLRALGNGVVPQQGAAALASLLDRLTARPADGRGAA</sequence>
<evidence type="ECO:0000256" key="2">
    <source>
        <dbReference type="ARBA" id="ARBA00022603"/>
    </source>
</evidence>
<dbReference type="EC" id="2.1.1.37" evidence="1"/>
<dbReference type="InterPro" id="IPR001525">
    <property type="entry name" value="C5_MeTfrase"/>
</dbReference>
<keyword evidence="9" id="KW-1185">Reference proteome</keyword>
<gene>
    <name evidence="8" type="ORF">F8566_19750</name>
</gene>
<dbReference type="PROSITE" id="PS00094">
    <property type="entry name" value="C5_MTASE_1"/>
    <property type="match status" value="1"/>
</dbReference>
<keyword evidence="2 6" id="KW-0489">Methyltransferase</keyword>
<feature type="active site" evidence="6">
    <location>
        <position position="75"/>
    </location>
</feature>
<dbReference type="PANTHER" id="PTHR46098">
    <property type="entry name" value="TRNA (CYTOSINE(38)-C(5))-METHYLTRANSFERASE"/>
    <property type="match status" value="1"/>
</dbReference>
<dbReference type="GO" id="GO:0032259">
    <property type="term" value="P:methylation"/>
    <property type="evidence" value="ECO:0007669"/>
    <property type="project" value="UniProtKB-KW"/>
</dbReference>
<proteinExistence type="inferred from homology"/>
<evidence type="ECO:0000256" key="3">
    <source>
        <dbReference type="ARBA" id="ARBA00022679"/>
    </source>
</evidence>
<evidence type="ECO:0000256" key="5">
    <source>
        <dbReference type="ARBA" id="ARBA00022747"/>
    </source>
</evidence>
<dbReference type="PROSITE" id="PS51679">
    <property type="entry name" value="SAM_MT_C5"/>
    <property type="match status" value="1"/>
</dbReference>
<dbReference type="GO" id="GO:0003886">
    <property type="term" value="F:DNA (cytosine-5-)-methyltransferase activity"/>
    <property type="evidence" value="ECO:0007669"/>
    <property type="project" value="UniProtKB-EC"/>
</dbReference>
<feature type="compositionally biased region" description="Basic and acidic residues" evidence="7">
    <location>
        <begin position="217"/>
        <end position="230"/>
    </location>
</feature>
<dbReference type="OrthoDB" id="9813719at2"/>
<comment type="similarity">
    <text evidence="6">Belongs to the class I-like SAM-binding methyltransferase superfamily. C5-methyltransferase family.</text>
</comment>
<evidence type="ECO:0000256" key="6">
    <source>
        <dbReference type="PROSITE-ProRule" id="PRU01016"/>
    </source>
</evidence>
<dbReference type="SUPFAM" id="SSF53335">
    <property type="entry name" value="S-adenosyl-L-methionine-dependent methyltransferases"/>
    <property type="match status" value="1"/>
</dbReference>
<dbReference type="InterPro" id="IPR050750">
    <property type="entry name" value="C5-MTase"/>
</dbReference>
<dbReference type="PANTHER" id="PTHR46098:SF1">
    <property type="entry name" value="TRNA (CYTOSINE(38)-C(5))-METHYLTRANSFERASE"/>
    <property type="match status" value="1"/>
</dbReference>